<feature type="transmembrane region" description="Helical" evidence="7">
    <location>
        <begin position="384"/>
        <end position="403"/>
    </location>
</feature>
<dbReference type="InterPro" id="IPR011701">
    <property type="entry name" value="MFS"/>
</dbReference>
<feature type="transmembrane region" description="Helical" evidence="7">
    <location>
        <begin position="43"/>
        <end position="61"/>
    </location>
</feature>
<dbReference type="PANTHER" id="PTHR23517">
    <property type="entry name" value="RESISTANCE PROTEIN MDTM, PUTATIVE-RELATED-RELATED"/>
    <property type="match status" value="1"/>
</dbReference>
<evidence type="ECO:0000259" key="8">
    <source>
        <dbReference type="PROSITE" id="PS50850"/>
    </source>
</evidence>
<feature type="domain" description="Major facilitator superfamily (MFS) profile" evidence="8">
    <location>
        <begin position="8"/>
        <end position="407"/>
    </location>
</feature>
<name>A0A939LUR5_9CELL</name>
<evidence type="ECO:0000256" key="5">
    <source>
        <dbReference type="ARBA" id="ARBA00022989"/>
    </source>
</evidence>
<keyword evidence="2" id="KW-0813">Transport</keyword>
<gene>
    <name evidence="9" type="ORF">J4G33_16190</name>
</gene>
<feature type="transmembrane region" description="Helical" evidence="7">
    <location>
        <begin position="73"/>
        <end position="92"/>
    </location>
</feature>
<dbReference type="GO" id="GO:0005886">
    <property type="term" value="C:plasma membrane"/>
    <property type="evidence" value="ECO:0007669"/>
    <property type="project" value="UniProtKB-SubCell"/>
</dbReference>
<evidence type="ECO:0000313" key="10">
    <source>
        <dbReference type="Proteomes" id="UP000664209"/>
    </source>
</evidence>
<evidence type="ECO:0000313" key="9">
    <source>
        <dbReference type="EMBL" id="MBO1753350.1"/>
    </source>
</evidence>
<feature type="transmembrane region" description="Helical" evidence="7">
    <location>
        <begin position="228"/>
        <end position="248"/>
    </location>
</feature>
<keyword evidence="6 7" id="KW-0472">Membrane</keyword>
<protein>
    <submittedName>
        <fullName evidence="9">MFS transporter</fullName>
    </submittedName>
</protein>
<dbReference type="InterPro" id="IPR050171">
    <property type="entry name" value="MFS_Transporters"/>
</dbReference>
<evidence type="ECO:0000256" key="1">
    <source>
        <dbReference type="ARBA" id="ARBA00004651"/>
    </source>
</evidence>
<feature type="transmembrane region" description="Helical" evidence="7">
    <location>
        <begin position="260"/>
        <end position="281"/>
    </location>
</feature>
<keyword evidence="5 7" id="KW-1133">Transmembrane helix</keyword>
<dbReference type="SUPFAM" id="SSF103473">
    <property type="entry name" value="MFS general substrate transporter"/>
    <property type="match status" value="1"/>
</dbReference>
<feature type="transmembrane region" description="Helical" evidence="7">
    <location>
        <begin position="317"/>
        <end position="341"/>
    </location>
</feature>
<evidence type="ECO:0000256" key="7">
    <source>
        <dbReference type="SAM" id="Phobius"/>
    </source>
</evidence>
<evidence type="ECO:0000256" key="6">
    <source>
        <dbReference type="ARBA" id="ARBA00023136"/>
    </source>
</evidence>
<comment type="caution">
    <text evidence="9">The sequence shown here is derived from an EMBL/GenBank/DDBJ whole genome shotgun (WGS) entry which is preliminary data.</text>
</comment>
<dbReference type="EMBL" id="JAGEMK010000012">
    <property type="protein sequence ID" value="MBO1753350.1"/>
    <property type="molecule type" value="Genomic_DNA"/>
</dbReference>
<evidence type="ECO:0000256" key="2">
    <source>
        <dbReference type="ARBA" id="ARBA00022448"/>
    </source>
</evidence>
<proteinExistence type="predicted"/>
<feature type="transmembrane region" description="Helical" evidence="7">
    <location>
        <begin position="163"/>
        <end position="184"/>
    </location>
</feature>
<reference evidence="9" key="1">
    <citation type="submission" date="2021-03" db="EMBL/GenBank/DDBJ databases">
        <title>Actinotalea soli sp. nov., isolated from soil.</title>
        <authorList>
            <person name="Ping W."/>
            <person name="Zhang J."/>
        </authorList>
    </citation>
    <scope>NUCLEOTIDE SEQUENCE</scope>
    <source>
        <strain evidence="9">BY-33</strain>
    </source>
</reference>
<keyword evidence="4 7" id="KW-0812">Transmembrane</keyword>
<keyword evidence="10" id="KW-1185">Reference proteome</keyword>
<dbReference type="PANTHER" id="PTHR23517:SF13">
    <property type="entry name" value="MAJOR FACILITATOR SUPERFAMILY MFS_1"/>
    <property type="match status" value="1"/>
</dbReference>
<feature type="transmembrane region" description="Helical" evidence="7">
    <location>
        <begin position="136"/>
        <end position="157"/>
    </location>
</feature>
<dbReference type="PROSITE" id="PS50850">
    <property type="entry name" value="MFS"/>
    <property type="match status" value="1"/>
</dbReference>
<evidence type="ECO:0000256" key="3">
    <source>
        <dbReference type="ARBA" id="ARBA00022475"/>
    </source>
</evidence>
<dbReference type="Gene3D" id="1.20.1250.20">
    <property type="entry name" value="MFS general substrate transporter like domains"/>
    <property type="match status" value="1"/>
</dbReference>
<dbReference type="InterPro" id="IPR020846">
    <property type="entry name" value="MFS_dom"/>
</dbReference>
<feature type="transmembrane region" description="Helical" evidence="7">
    <location>
        <begin position="293"/>
        <end position="311"/>
    </location>
</feature>
<sequence length="421" mass="42735">MTRGTSQTALLAVLGVLYWSAHTMLRPLIGPYVLDDGGTATEASLALASFAVLPTLLAIPLGAMTDRWGVRTLLVGGGAVMTLGGGVLFVPAGLAGVMVSQALIGVGTLAVWVSLQTVATLSRGEDEPPRVRNARLATFSLFLAAGQAIGPALGGLLAEAGGYSLAFGAYTGLSALLILLALAVRSVPRAAPAGSGATAGAPGTDPTTRPALRRAFPDAMALMRNPTVAVTVVVSFTALVVLDIRTAYHPLLFSGAGVSTWQIGVLLSVAAAASFASRPFFPLAMVHLRPQVMVGLVLVISTTSVVAVVLFPGDVAMLGVLAVVNGFALGFAQPLTLALMADHTPEDQRGLASGLRSTANRAAQFANPAVFGASAVVLSLTGSFVLVGGLVLAVSTVSVVTLVRQDRARSRAPEVERVGAG</sequence>
<dbReference type="Proteomes" id="UP000664209">
    <property type="component" value="Unassembled WGS sequence"/>
</dbReference>
<dbReference type="Pfam" id="PF07690">
    <property type="entry name" value="MFS_1"/>
    <property type="match status" value="1"/>
</dbReference>
<dbReference type="GO" id="GO:0022857">
    <property type="term" value="F:transmembrane transporter activity"/>
    <property type="evidence" value="ECO:0007669"/>
    <property type="project" value="InterPro"/>
</dbReference>
<comment type="subcellular location">
    <subcellularLocation>
        <location evidence="1">Cell membrane</location>
        <topology evidence="1">Multi-pass membrane protein</topology>
    </subcellularLocation>
</comment>
<dbReference type="AlphaFoldDB" id="A0A939LUR5"/>
<evidence type="ECO:0000256" key="4">
    <source>
        <dbReference type="ARBA" id="ARBA00022692"/>
    </source>
</evidence>
<keyword evidence="3" id="KW-1003">Cell membrane</keyword>
<dbReference type="InterPro" id="IPR036259">
    <property type="entry name" value="MFS_trans_sf"/>
</dbReference>
<dbReference type="RefSeq" id="WP_208057040.1">
    <property type="nucleotide sequence ID" value="NZ_JAGEMK010000012.1"/>
</dbReference>
<accession>A0A939LUR5</accession>
<organism evidence="9 10">
    <name type="scientific">Actinotalea soli</name>
    <dbReference type="NCBI Taxonomy" id="2819234"/>
    <lineage>
        <taxon>Bacteria</taxon>
        <taxon>Bacillati</taxon>
        <taxon>Actinomycetota</taxon>
        <taxon>Actinomycetes</taxon>
        <taxon>Micrococcales</taxon>
        <taxon>Cellulomonadaceae</taxon>
        <taxon>Actinotalea</taxon>
    </lineage>
</organism>